<dbReference type="InterPro" id="IPR025063">
    <property type="entry name" value="DUF4004"/>
</dbReference>
<name>A0A5M9WW47_PAEAM</name>
<accession>A0A5M9WW47</accession>
<dbReference type="OrthoDB" id="1648298at2"/>
<proteinExistence type="predicted"/>
<evidence type="ECO:0000313" key="1">
    <source>
        <dbReference type="EMBL" id="KAA8785613.1"/>
    </source>
</evidence>
<dbReference type="EMBL" id="RIAS01000009">
    <property type="protein sequence ID" value="KAA8785613.1"/>
    <property type="molecule type" value="Genomic_DNA"/>
</dbReference>
<organism evidence="1 2">
    <name type="scientific">Paenibacillus amylolyticus</name>
    <dbReference type="NCBI Taxonomy" id="1451"/>
    <lineage>
        <taxon>Bacteria</taxon>
        <taxon>Bacillati</taxon>
        <taxon>Bacillota</taxon>
        <taxon>Bacilli</taxon>
        <taxon>Bacillales</taxon>
        <taxon>Paenibacillaceae</taxon>
        <taxon>Paenibacillus</taxon>
    </lineage>
</organism>
<evidence type="ECO:0000313" key="2">
    <source>
        <dbReference type="Proteomes" id="UP000323664"/>
    </source>
</evidence>
<dbReference type="Pfam" id="PF13171">
    <property type="entry name" value="DUF4004"/>
    <property type="match status" value="1"/>
</dbReference>
<reference evidence="1 2" key="1">
    <citation type="journal article" date="2019" name="J. Ind. Microbiol. Biotechnol.">
        <title>Paenibacillus amylolyticus 27C64 has a diverse set of carbohydrate-active enzymes and complete pectin deconstruction system.</title>
        <authorList>
            <person name="Keggi C."/>
            <person name="Doran-Peterson J."/>
        </authorList>
    </citation>
    <scope>NUCLEOTIDE SEQUENCE [LARGE SCALE GENOMIC DNA]</scope>
    <source>
        <strain evidence="1 2">27C64</strain>
    </source>
</reference>
<gene>
    <name evidence="1" type="ORF">EC604_17370</name>
</gene>
<protein>
    <submittedName>
        <fullName evidence="1">DUF4004 family protein</fullName>
    </submittedName>
</protein>
<dbReference type="AlphaFoldDB" id="A0A5M9WW47"/>
<comment type="caution">
    <text evidence="1">The sequence shown here is derived from an EMBL/GenBank/DDBJ whole genome shotgun (WGS) entry which is preliminary data.</text>
</comment>
<sequence>MTDDLISKKELLDLTGISYGQLYRWKRKNLIPEEWFIRKSSFTGQETFFPKQQILQRIDKIIHMKDGLSLDELADVFSPTLGEVEMSDQQLLDRNIVSFASLDLLNEAGRQQALYGLEQIMMLYVLEKLLLSGDITQQEGLLLIDVMSEHYYRFRDRASELLLIRKMGVPTLMVVNSGAELYFDHGVKVVLRIPLATFMEELKIKLG</sequence>
<dbReference type="RefSeq" id="WP_123065372.1">
    <property type="nucleotide sequence ID" value="NZ_RIAS01000009.1"/>
</dbReference>
<dbReference type="Proteomes" id="UP000323664">
    <property type="component" value="Unassembled WGS sequence"/>
</dbReference>